<organism evidence="2 3">
    <name type="scientific">Citrobacter braakii</name>
    <dbReference type="NCBI Taxonomy" id="57706"/>
    <lineage>
        <taxon>Bacteria</taxon>
        <taxon>Pseudomonadati</taxon>
        <taxon>Pseudomonadota</taxon>
        <taxon>Gammaproteobacteria</taxon>
        <taxon>Enterobacterales</taxon>
        <taxon>Enterobacteriaceae</taxon>
        <taxon>Citrobacter</taxon>
        <taxon>Citrobacter freundii complex</taxon>
    </lineage>
</organism>
<dbReference type="RefSeq" id="WP_080861318.1">
    <property type="nucleotide sequence ID" value="NZ_CP077405.1"/>
</dbReference>
<accession>A0A1V8NRF8</accession>
<sequence>MTATVYQGNILLPGEVPDEAVRQAATKAVSSVVCVRHIWNETRTGIAISTEQKISDTRLASDIRAKLLLSSDTRLSDIKVTTENSEVFLMGLVPPEEGQRVADKASRVSGVRLVTTAWTLKD</sequence>
<dbReference type="PROSITE" id="PS50914">
    <property type="entry name" value="BON"/>
    <property type="match status" value="2"/>
</dbReference>
<dbReference type="EMBL" id="NAEW01000041">
    <property type="protein sequence ID" value="OQM39000.1"/>
    <property type="molecule type" value="Genomic_DNA"/>
</dbReference>
<dbReference type="PANTHER" id="PTHR34606:SF4">
    <property type="entry name" value="OUTER MEMBRANE LIPOPROTEIN DOLP"/>
    <property type="match status" value="1"/>
</dbReference>
<dbReference type="PANTHER" id="PTHR34606">
    <property type="entry name" value="BON DOMAIN-CONTAINING PROTEIN"/>
    <property type="match status" value="1"/>
</dbReference>
<feature type="domain" description="BON" evidence="1">
    <location>
        <begin position="55"/>
        <end position="122"/>
    </location>
</feature>
<dbReference type="Gene3D" id="3.40.1520.20">
    <property type="match status" value="1"/>
</dbReference>
<evidence type="ECO:0000313" key="2">
    <source>
        <dbReference type="EMBL" id="OQM39000.1"/>
    </source>
</evidence>
<feature type="domain" description="BON" evidence="1">
    <location>
        <begin position="1"/>
        <end position="46"/>
    </location>
</feature>
<dbReference type="InterPro" id="IPR007055">
    <property type="entry name" value="BON_dom"/>
</dbReference>
<protein>
    <recommendedName>
        <fullName evidence="1">BON domain-containing protein</fullName>
    </recommendedName>
</protein>
<dbReference type="Pfam" id="PF04972">
    <property type="entry name" value="BON"/>
    <property type="match status" value="2"/>
</dbReference>
<dbReference type="Proteomes" id="UP000192573">
    <property type="component" value="Unassembled WGS sequence"/>
</dbReference>
<proteinExistence type="predicted"/>
<gene>
    <name evidence="2" type="ORF">BZK42_27160</name>
</gene>
<evidence type="ECO:0000259" key="1">
    <source>
        <dbReference type="PROSITE" id="PS50914"/>
    </source>
</evidence>
<dbReference type="InterPro" id="IPR051686">
    <property type="entry name" value="Lipoprotein_DolP"/>
</dbReference>
<reference evidence="2 3" key="1">
    <citation type="submission" date="2017-03" db="EMBL/GenBank/DDBJ databases">
        <authorList>
            <person name="Afonso C.L."/>
            <person name="Miller P.J."/>
            <person name="Scott M.A."/>
            <person name="Spackman E."/>
            <person name="Goraichik I."/>
            <person name="Dimitrov K.M."/>
            <person name="Suarez D.L."/>
            <person name="Swayne D.E."/>
        </authorList>
    </citation>
    <scope>NUCLEOTIDE SEQUENCE [LARGE SCALE GENOMIC DNA]</scope>
    <source>
        <strain evidence="2 3">ATCC 51113</strain>
    </source>
</reference>
<name>A0A1V8NRF8_CITBR</name>
<comment type="caution">
    <text evidence="2">The sequence shown here is derived from an EMBL/GenBank/DDBJ whole genome shotgun (WGS) entry which is preliminary data.</text>
</comment>
<evidence type="ECO:0000313" key="3">
    <source>
        <dbReference type="Proteomes" id="UP000192573"/>
    </source>
</evidence>
<dbReference type="AlphaFoldDB" id="A0A1V8NRF8"/>